<evidence type="ECO:0000313" key="13">
    <source>
        <dbReference type="EMBL" id="CAF0952938.1"/>
    </source>
</evidence>
<evidence type="ECO:0000256" key="7">
    <source>
        <dbReference type="ARBA" id="ARBA00023242"/>
    </source>
</evidence>
<dbReference type="SMART" id="SM00360">
    <property type="entry name" value="RRM"/>
    <property type="match status" value="2"/>
</dbReference>
<dbReference type="EMBL" id="CAJOBC010002341">
    <property type="protein sequence ID" value="CAF3728443.1"/>
    <property type="molecule type" value="Genomic_DNA"/>
</dbReference>
<evidence type="ECO:0000256" key="8">
    <source>
        <dbReference type="ARBA" id="ARBA00023288"/>
    </source>
</evidence>
<evidence type="ECO:0000259" key="12">
    <source>
        <dbReference type="PROSITE" id="PS50102"/>
    </source>
</evidence>
<dbReference type="PANTHER" id="PTHR23236:SF25">
    <property type="entry name" value="RNA-BINDING PROTEIN 34"/>
    <property type="match status" value="1"/>
</dbReference>
<dbReference type="PANTHER" id="PTHR23236">
    <property type="entry name" value="EUKARYOTIC TRANSLATION INITIATION FACTOR 4B/4H"/>
    <property type="match status" value="1"/>
</dbReference>
<keyword evidence="11" id="KW-1133">Transmembrane helix</keyword>
<evidence type="ECO:0000313" key="16">
    <source>
        <dbReference type="EMBL" id="CAF3728443.1"/>
    </source>
</evidence>
<comment type="caution">
    <text evidence="13">The sequence shown here is derived from an EMBL/GenBank/DDBJ whole genome shotgun (WGS) entry which is preliminary data.</text>
</comment>
<dbReference type="CDD" id="cd12395">
    <property type="entry name" value="RRM2_RBM34"/>
    <property type="match status" value="1"/>
</dbReference>
<dbReference type="InterPro" id="IPR035979">
    <property type="entry name" value="RBD_domain_sf"/>
</dbReference>
<dbReference type="EMBL" id="CAJNOK010004914">
    <property type="protein sequence ID" value="CAF0954117.1"/>
    <property type="molecule type" value="Genomic_DNA"/>
</dbReference>
<dbReference type="InterPro" id="IPR034221">
    <property type="entry name" value="RBM34_RRM2"/>
</dbReference>
<dbReference type="GO" id="GO:0019843">
    <property type="term" value="F:rRNA binding"/>
    <property type="evidence" value="ECO:0007669"/>
    <property type="project" value="TreeGrafter"/>
</dbReference>
<feature type="transmembrane region" description="Helical" evidence="11">
    <location>
        <begin position="150"/>
        <end position="170"/>
    </location>
</feature>
<dbReference type="AlphaFoldDB" id="A0A814D6M6"/>
<dbReference type="FunFam" id="3.10.20.90:FF:000396">
    <property type="entry name" value="GABARAPL2 isoform 2"/>
    <property type="match status" value="1"/>
</dbReference>
<dbReference type="Pfam" id="PF00076">
    <property type="entry name" value="RRM_1"/>
    <property type="match status" value="2"/>
</dbReference>
<feature type="domain" description="RRM" evidence="12">
    <location>
        <begin position="386"/>
        <end position="463"/>
    </location>
</feature>
<evidence type="ECO:0000256" key="4">
    <source>
        <dbReference type="ARBA" id="ARBA00007293"/>
    </source>
</evidence>
<evidence type="ECO:0000313" key="14">
    <source>
        <dbReference type="EMBL" id="CAF0954117.1"/>
    </source>
</evidence>
<dbReference type="SUPFAM" id="SSF54928">
    <property type="entry name" value="RNA-binding domain, RBD"/>
    <property type="match status" value="2"/>
</dbReference>
<dbReference type="Pfam" id="PF02991">
    <property type="entry name" value="ATG8"/>
    <property type="match status" value="1"/>
</dbReference>
<dbReference type="EMBL" id="CAJOBA010004919">
    <property type="protein sequence ID" value="CAF3727680.1"/>
    <property type="molecule type" value="Genomic_DNA"/>
</dbReference>
<proteinExistence type="inferred from homology"/>
<keyword evidence="7" id="KW-0539">Nucleus</keyword>
<dbReference type="Gene3D" id="1.20.1280.290">
    <property type="match status" value="1"/>
</dbReference>
<dbReference type="SUPFAM" id="SSF54236">
    <property type="entry name" value="Ubiquitin-like"/>
    <property type="match status" value="1"/>
</dbReference>
<keyword evidence="17" id="KW-1185">Reference proteome</keyword>
<dbReference type="InterPro" id="IPR004316">
    <property type="entry name" value="SWEET_rpt"/>
</dbReference>
<accession>A0A814D6M6</accession>
<dbReference type="CDD" id="cd12394">
    <property type="entry name" value="RRM1_RBM34"/>
    <property type="match status" value="1"/>
</dbReference>
<evidence type="ECO:0000256" key="10">
    <source>
        <dbReference type="SAM" id="MobiDB-lite"/>
    </source>
</evidence>
<reference evidence="13" key="1">
    <citation type="submission" date="2021-02" db="EMBL/GenBank/DDBJ databases">
        <authorList>
            <person name="Nowell W R."/>
        </authorList>
    </citation>
    <scope>NUCLEOTIDE SEQUENCE</scope>
</reference>
<dbReference type="OrthoDB" id="442677at2759"/>
<dbReference type="Gene3D" id="3.30.70.330">
    <property type="match status" value="2"/>
</dbReference>
<evidence type="ECO:0000256" key="6">
    <source>
        <dbReference type="ARBA" id="ARBA00023136"/>
    </source>
</evidence>
<evidence type="ECO:0000256" key="9">
    <source>
        <dbReference type="PROSITE-ProRule" id="PRU00176"/>
    </source>
</evidence>
<dbReference type="Proteomes" id="UP000682733">
    <property type="component" value="Unassembled WGS sequence"/>
</dbReference>
<evidence type="ECO:0000256" key="5">
    <source>
        <dbReference type="ARBA" id="ARBA00022884"/>
    </source>
</evidence>
<keyword evidence="8" id="KW-0449">Lipoprotein</keyword>
<evidence type="ECO:0000256" key="11">
    <source>
        <dbReference type="SAM" id="Phobius"/>
    </source>
</evidence>
<dbReference type="EMBL" id="CAJNOQ010002342">
    <property type="protein sequence ID" value="CAF0952938.1"/>
    <property type="molecule type" value="Genomic_DNA"/>
</dbReference>
<dbReference type="Proteomes" id="UP000681722">
    <property type="component" value="Unassembled WGS sequence"/>
</dbReference>
<feature type="compositionally biased region" description="Basic residues" evidence="10">
    <location>
        <begin position="540"/>
        <end position="550"/>
    </location>
</feature>
<dbReference type="Proteomes" id="UP000677228">
    <property type="component" value="Unassembled WGS sequence"/>
</dbReference>
<dbReference type="Proteomes" id="UP000663829">
    <property type="component" value="Unassembled WGS sequence"/>
</dbReference>
<feature type="transmembrane region" description="Helical" evidence="11">
    <location>
        <begin position="190"/>
        <end position="209"/>
    </location>
</feature>
<feature type="transmembrane region" description="Helical" evidence="11">
    <location>
        <begin position="124"/>
        <end position="144"/>
    </location>
</feature>
<dbReference type="GO" id="GO:0016020">
    <property type="term" value="C:membrane"/>
    <property type="evidence" value="ECO:0007669"/>
    <property type="project" value="UniProtKB-SubCell"/>
</dbReference>
<dbReference type="InterPro" id="IPR004241">
    <property type="entry name" value="Atg8-like"/>
</dbReference>
<dbReference type="InterPro" id="IPR029071">
    <property type="entry name" value="Ubiquitin-like_domsf"/>
</dbReference>
<dbReference type="InterPro" id="IPR012677">
    <property type="entry name" value="Nucleotide-bd_a/b_plait_sf"/>
</dbReference>
<dbReference type="Gene3D" id="3.10.20.90">
    <property type="entry name" value="Phosphatidylinositol 3-kinase Catalytic Subunit, Chain A, domain 1"/>
    <property type="match status" value="1"/>
</dbReference>
<comment type="subcellular location">
    <subcellularLocation>
        <location evidence="1">Membrane</location>
    </subcellularLocation>
    <subcellularLocation>
        <location evidence="2">Nucleus</location>
        <location evidence="2">Nucleolus</location>
    </subcellularLocation>
</comment>
<dbReference type="GO" id="GO:0000463">
    <property type="term" value="P:maturation of LSU-rRNA from tricistronic rRNA transcript (SSU-rRNA, 5.8S rRNA, LSU-rRNA)"/>
    <property type="evidence" value="ECO:0007669"/>
    <property type="project" value="TreeGrafter"/>
</dbReference>
<evidence type="ECO:0000313" key="15">
    <source>
        <dbReference type="EMBL" id="CAF3727680.1"/>
    </source>
</evidence>
<dbReference type="Pfam" id="PF03083">
    <property type="entry name" value="MtN3_slv"/>
    <property type="match status" value="1"/>
</dbReference>
<evidence type="ECO:0000256" key="2">
    <source>
        <dbReference type="ARBA" id="ARBA00004604"/>
    </source>
</evidence>
<comment type="similarity">
    <text evidence="3">Belongs to the RRM RBM34 family.</text>
</comment>
<keyword evidence="6 11" id="KW-0472">Membrane</keyword>
<dbReference type="InterPro" id="IPR000504">
    <property type="entry name" value="RRM_dom"/>
</dbReference>
<comment type="similarity">
    <text evidence="4">Belongs to the ATG8 family.</text>
</comment>
<sequence>MYTAKYPLQSGKLFYFSITTIMKFRFKEETPAEQRRLEAEKIRAKYPERIPVVVERVPKSQIPEIDKRKFLVPNDITMAQFMWIIRKRILLAPEKAIFLFVDKTIPQSSQICNRIYRMHSTGDISGFPFIATLVNCTLWLLYGYSSSNSAILLVNSIGAFLQTLYILFYVRYTQDRKDVVQKQSTDSLSFPLCFANFVVATEWFLYGLLINDKFVQVPNFLGAILGLIQMTDLCQLFDNAKKFALNVKNETKLVEENDEKTDEVVKKPHEDPMIANKRTIFVGNVPISCNQKDLKKLFSSYGKIESVRLRNIVPSEPKISKRVSFIRKQFHPSQKSLTAFIRFSHDIEAQQATELNGQLFKTHHLRVDLASDKKDDDSTKKHDNKRSIFIGSLPFDVNDDDVWSTFENCGDIESVRIIRDKQTQIGKGFGYVLFKDQAAVGLALKMKDCKIGEREIRIKAAVKKPKVVTTNHYLPNKNNRFKRINQNDDDEAFERNNTSQDKLANNTRIKLSKKKKFAISNVKQGRVEKKSKKSKDMNDKKRKKPKKKNLSIKTSLEKGVIHMRKKS</sequence>
<keyword evidence="11" id="KW-0812">Transmembrane</keyword>
<feature type="region of interest" description="Disordered" evidence="10">
    <location>
        <begin position="520"/>
        <end position="567"/>
    </location>
</feature>
<evidence type="ECO:0000256" key="3">
    <source>
        <dbReference type="ARBA" id="ARBA00007077"/>
    </source>
</evidence>
<evidence type="ECO:0000313" key="17">
    <source>
        <dbReference type="Proteomes" id="UP000663829"/>
    </source>
</evidence>
<keyword evidence="5 9" id="KW-0694">RNA-binding</keyword>
<evidence type="ECO:0000256" key="1">
    <source>
        <dbReference type="ARBA" id="ARBA00004370"/>
    </source>
</evidence>
<dbReference type="GO" id="GO:0005730">
    <property type="term" value="C:nucleolus"/>
    <property type="evidence" value="ECO:0007669"/>
    <property type="project" value="UniProtKB-SubCell"/>
</dbReference>
<protein>
    <recommendedName>
        <fullName evidence="12">RRM domain-containing protein</fullName>
    </recommendedName>
</protein>
<dbReference type="PROSITE" id="PS50102">
    <property type="entry name" value="RRM"/>
    <property type="match status" value="2"/>
</dbReference>
<name>A0A814D6M6_9BILA</name>
<feature type="domain" description="RRM" evidence="12">
    <location>
        <begin position="278"/>
        <end position="372"/>
    </location>
</feature>
<gene>
    <name evidence="13" type="ORF">GPM918_LOCUS11345</name>
    <name evidence="14" type="ORF">OVA965_LOCUS12295</name>
    <name evidence="16" type="ORF">SRO942_LOCUS11344</name>
    <name evidence="15" type="ORF">TMI583_LOCUS12299</name>
</gene>
<organism evidence="13 17">
    <name type="scientific">Didymodactylos carnosus</name>
    <dbReference type="NCBI Taxonomy" id="1234261"/>
    <lineage>
        <taxon>Eukaryota</taxon>
        <taxon>Metazoa</taxon>
        <taxon>Spiralia</taxon>
        <taxon>Gnathifera</taxon>
        <taxon>Rotifera</taxon>
        <taxon>Eurotatoria</taxon>
        <taxon>Bdelloidea</taxon>
        <taxon>Philodinida</taxon>
        <taxon>Philodinidae</taxon>
        <taxon>Didymodactylos</taxon>
    </lineage>
</organism>